<comment type="caution">
    <text evidence="5">The sequence shown here is derived from an EMBL/GenBank/DDBJ whole genome shotgun (WGS) entry which is preliminary data.</text>
</comment>
<reference evidence="5 6" key="1">
    <citation type="submission" date="2021-03" db="EMBL/GenBank/DDBJ databases">
        <title>Paenibacillus artemisicola MWE-103 whole genome sequence.</title>
        <authorList>
            <person name="Ham Y.J."/>
        </authorList>
    </citation>
    <scope>NUCLEOTIDE SEQUENCE [LARGE SCALE GENOMIC DNA]</scope>
    <source>
        <strain evidence="5 6">MWE-103</strain>
    </source>
</reference>
<sequence length="203" mass="23207">MTEEDKKPDRRVQRSREALRCALIALMKKKSFGAISITEIVETANYNRGTFYAHYDGKEALLDDIIAELIRELLQSFRAPYEGTDVFLISELSANSVMIFDHIYANASLYTVLLKSEVLPKVKEAMLLALKRILVEELQPVDDGRGLNQELLVVYAIHALLGLVFYWIENDFHYSPAYMQEQLVKIINTDPSSARSTVKRPQH</sequence>
<keyword evidence="6" id="KW-1185">Reference proteome</keyword>
<evidence type="ECO:0000256" key="2">
    <source>
        <dbReference type="PROSITE-ProRule" id="PRU00335"/>
    </source>
</evidence>
<evidence type="ECO:0000256" key="1">
    <source>
        <dbReference type="ARBA" id="ARBA00023125"/>
    </source>
</evidence>
<gene>
    <name evidence="5" type="ORF">I8J29_00590</name>
</gene>
<feature type="transmembrane region" description="Helical" evidence="3">
    <location>
        <begin position="151"/>
        <end position="168"/>
    </location>
</feature>
<keyword evidence="3" id="KW-0812">Transmembrane</keyword>
<evidence type="ECO:0000259" key="4">
    <source>
        <dbReference type="PROSITE" id="PS50977"/>
    </source>
</evidence>
<feature type="DNA-binding region" description="H-T-H motif" evidence="2">
    <location>
        <begin position="36"/>
        <end position="55"/>
    </location>
</feature>
<evidence type="ECO:0000313" key="6">
    <source>
        <dbReference type="Proteomes" id="UP000670947"/>
    </source>
</evidence>
<dbReference type="EMBL" id="JAGGDJ010000001">
    <property type="protein sequence ID" value="MBO7742671.1"/>
    <property type="molecule type" value="Genomic_DNA"/>
</dbReference>
<keyword evidence="1 2" id="KW-0238">DNA-binding</keyword>
<dbReference type="Proteomes" id="UP000670947">
    <property type="component" value="Unassembled WGS sequence"/>
</dbReference>
<protein>
    <submittedName>
        <fullName evidence="5">TetR/AcrR family transcriptional regulator</fullName>
    </submittedName>
</protein>
<dbReference type="InterPro" id="IPR050624">
    <property type="entry name" value="HTH-type_Tx_Regulator"/>
</dbReference>
<keyword evidence="3" id="KW-1133">Transmembrane helix</keyword>
<organism evidence="5 6">
    <name type="scientific">Paenibacillus artemisiicola</name>
    <dbReference type="NCBI Taxonomy" id="1172618"/>
    <lineage>
        <taxon>Bacteria</taxon>
        <taxon>Bacillati</taxon>
        <taxon>Bacillota</taxon>
        <taxon>Bacilli</taxon>
        <taxon>Bacillales</taxon>
        <taxon>Paenibacillaceae</taxon>
        <taxon>Paenibacillus</taxon>
    </lineage>
</organism>
<dbReference type="Gene3D" id="1.10.357.10">
    <property type="entry name" value="Tetracycline Repressor, domain 2"/>
    <property type="match status" value="1"/>
</dbReference>
<evidence type="ECO:0000256" key="3">
    <source>
        <dbReference type="SAM" id="Phobius"/>
    </source>
</evidence>
<feature type="domain" description="HTH tetR-type" evidence="4">
    <location>
        <begin position="13"/>
        <end position="73"/>
    </location>
</feature>
<dbReference type="InterPro" id="IPR009057">
    <property type="entry name" value="Homeodomain-like_sf"/>
</dbReference>
<dbReference type="InterPro" id="IPR001647">
    <property type="entry name" value="HTH_TetR"/>
</dbReference>
<name>A0ABS3W2Y7_9BACL</name>
<evidence type="ECO:0000313" key="5">
    <source>
        <dbReference type="EMBL" id="MBO7742671.1"/>
    </source>
</evidence>
<dbReference type="PROSITE" id="PS50977">
    <property type="entry name" value="HTH_TETR_2"/>
    <property type="match status" value="1"/>
</dbReference>
<dbReference type="Pfam" id="PF00440">
    <property type="entry name" value="TetR_N"/>
    <property type="match status" value="1"/>
</dbReference>
<accession>A0ABS3W2Y7</accession>
<dbReference type="InterPro" id="IPR039532">
    <property type="entry name" value="TetR_C_Firmicutes"/>
</dbReference>
<dbReference type="PANTHER" id="PTHR43479">
    <property type="entry name" value="ACREF/ENVCD OPERON REPRESSOR-RELATED"/>
    <property type="match status" value="1"/>
</dbReference>
<dbReference type="PANTHER" id="PTHR43479:SF7">
    <property type="entry name" value="TETR-FAMILY TRANSCRIPTIONAL REGULATOR"/>
    <property type="match status" value="1"/>
</dbReference>
<proteinExistence type="predicted"/>
<dbReference type="Pfam" id="PF14278">
    <property type="entry name" value="TetR_C_8"/>
    <property type="match status" value="1"/>
</dbReference>
<dbReference type="SUPFAM" id="SSF46689">
    <property type="entry name" value="Homeodomain-like"/>
    <property type="match status" value="1"/>
</dbReference>
<keyword evidence="3" id="KW-0472">Membrane</keyword>